<dbReference type="AlphaFoldDB" id="A0A7W8VF94"/>
<dbReference type="Pfam" id="PF13714">
    <property type="entry name" value="PEP_mutase"/>
    <property type="match status" value="1"/>
</dbReference>
<organism evidence="2 3">
    <name type="scientific">Nocardiopsis composta</name>
    <dbReference type="NCBI Taxonomy" id="157465"/>
    <lineage>
        <taxon>Bacteria</taxon>
        <taxon>Bacillati</taxon>
        <taxon>Actinomycetota</taxon>
        <taxon>Actinomycetes</taxon>
        <taxon>Streptosporangiales</taxon>
        <taxon>Nocardiopsidaceae</taxon>
        <taxon>Nocardiopsis</taxon>
    </lineage>
</organism>
<dbReference type="Proteomes" id="UP000572635">
    <property type="component" value="Unassembled WGS sequence"/>
</dbReference>
<keyword evidence="2" id="KW-0456">Lyase</keyword>
<evidence type="ECO:0000256" key="1">
    <source>
        <dbReference type="SAM" id="MobiDB-lite"/>
    </source>
</evidence>
<keyword evidence="3" id="KW-1185">Reference proteome</keyword>
<dbReference type="GO" id="GO:0016829">
    <property type="term" value="F:lyase activity"/>
    <property type="evidence" value="ECO:0007669"/>
    <property type="project" value="UniProtKB-KW"/>
</dbReference>
<gene>
    <name evidence="2" type="ORF">HDA36_003939</name>
</gene>
<feature type="region of interest" description="Disordered" evidence="1">
    <location>
        <begin position="236"/>
        <end position="271"/>
    </location>
</feature>
<comment type="caution">
    <text evidence="2">The sequence shown here is derived from an EMBL/GenBank/DDBJ whole genome shotgun (WGS) entry which is preliminary data.</text>
</comment>
<dbReference type="InterPro" id="IPR015813">
    <property type="entry name" value="Pyrv/PenolPyrv_kinase-like_dom"/>
</dbReference>
<dbReference type="CDD" id="cd00377">
    <property type="entry name" value="ICL_PEPM"/>
    <property type="match status" value="1"/>
</dbReference>
<proteinExistence type="predicted"/>
<name>A0A7W8VF94_9ACTN</name>
<reference evidence="2 3" key="1">
    <citation type="submission" date="2020-08" db="EMBL/GenBank/DDBJ databases">
        <title>Sequencing the genomes of 1000 actinobacteria strains.</title>
        <authorList>
            <person name="Klenk H.-P."/>
        </authorList>
    </citation>
    <scope>NUCLEOTIDE SEQUENCE [LARGE SCALE GENOMIC DNA]</scope>
    <source>
        <strain evidence="2 3">DSM 44551</strain>
    </source>
</reference>
<dbReference type="InterPro" id="IPR039556">
    <property type="entry name" value="ICL/PEPM"/>
</dbReference>
<dbReference type="RefSeq" id="WP_184393975.1">
    <property type="nucleotide sequence ID" value="NZ_JACHDB010000001.1"/>
</dbReference>
<accession>A0A7W8VF94</accession>
<dbReference type="SUPFAM" id="SSF51621">
    <property type="entry name" value="Phosphoenolpyruvate/pyruvate domain"/>
    <property type="match status" value="1"/>
</dbReference>
<sequence>MDRTAEFRALHRPGEPFVLPNAWDLASAAALAAAGFRAIGTTSLGVAAAAGKPDAAGAARAETVRLARGMARLDALVTVDVEGGFGEGPAGVGALAAELAAAGAVGINPEDGRGAGLADPAEQYAPIRAVKEAALALFVNARIDAYRLPGTGHAGQTLDRALAYRDAGADGLFVPGLPDEAAVAALAGRVDLPLNVLHRPGGPPLRALAGAARVSSGSLPFRAALGAAVRAARAIAEDRPAPDGPPPSYAEAQALAGLYRDPPGGSGPVRG</sequence>
<evidence type="ECO:0000313" key="2">
    <source>
        <dbReference type="EMBL" id="MBB5433855.1"/>
    </source>
</evidence>
<dbReference type="EMBL" id="JACHDB010000001">
    <property type="protein sequence ID" value="MBB5433855.1"/>
    <property type="molecule type" value="Genomic_DNA"/>
</dbReference>
<dbReference type="Gene3D" id="3.20.20.60">
    <property type="entry name" value="Phosphoenolpyruvate-binding domains"/>
    <property type="match status" value="1"/>
</dbReference>
<protein>
    <submittedName>
        <fullName evidence="2">2-methylisocitrate lyase-like PEP mutase family enzyme</fullName>
    </submittedName>
</protein>
<evidence type="ECO:0000313" key="3">
    <source>
        <dbReference type="Proteomes" id="UP000572635"/>
    </source>
</evidence>
<dbReference type="PANTHER" id="PTHR42905:SF16">
    <property type="entry name" value="CARBOXYPHOSPHONOENOLPYRUVATE PHOSPHONOMUTASE-LIKE PROTEIN (AFU_ORTHOLOGUE AFUA_5G07230)"/>
    <property type="match status" value="1"/>
</dbReference>
<dbReference type="InterPro" id="IPR040442">
    <property type="entry name" value="Pyrv_kinase-like_dom_sf"/>
</dbReference>
<dbReference type="PANTHER" id="PTHR42905">
    <property type="entry name" value="PHOSPHOENOLPYRUVATE CARBOXYLASE"/>
    <property type="match status" value="1"/>
</dbReference>